<comment type="caution">
    <text evidence="2">The sequence shown here is derived from an EMBL/GenBank/DDBJ whole genome shotgun (WGS) entry which is preliminary data.</text>
</comment>
<dbReference type="VEuPathDB" id="FungiDB:PC9H_004447"/>
<reference evidence="2" key="1">
    <citation type="submission" date="2019-07" db="EMBL/GenBank/DDBJ databases">
        <authorList>
            <person name="Palmer J.M."/>
        </authorList>
    </citation>
    <scope>NUCLEOTIDE SEQUENCE</scope>
    <source>
        <strain evidence="2">PC9</strain>
    </source>
</reference>
<dbReference type="EMBL" id="JACETU010000002">
    <property type="protein sequence ID" value="KAF7437605.1"/>
    <property type="molecule type" value="Genomic_DNA"/>
</dbReference>
<dbReference type="AlphaFoldDB" id="A0A8H7A087"/>
<evidence type="ECO:0000256" key="1">
    <source>
        <dbReference type="SAM" id="MobiDB-lite"/>
    </source>
</evidence>
<feature type="compositionally biased region" description="Polar residues" evidence="1">
    <location>
        <begin position="200"/>
        <end position="212"/>
    </location>
</feature>
<name>A0A8H7A087_PLEOS</name>
<proteinExistence type="predicted"/>
<organism evidence="2 3">
    <name type="scientific">Pleurotus ostreatus</name>
    <name type="common">Oyster mushroom</name>
    <name type="synonym">White-rot fungus</name>
    <dbReference type="NCBI Taxonomy" id="5322"/>
    <lineage>
        <taxon>Eukaryota</taxon>
        <taxon>Fungi</taxon>
        <taxon>Dikarya</taxon>
        <taxon>Basidiomycota</taxon>
        <taxon>Agaricomycotina</taxon>
        <taxon>Agaricomycetes</taxon>
        <taxon>Agaricomycetidae</taxon>
        <taxon>Agaricales</taxon>
        <taxon>Pleurotineae</taxon>
        <taxon>Pleurotaceae</taxon>
        <taxon>Pleurotus</taxon>
    </lineage>
</organism>
<gene>
    <name evidence="2" type="ORF">PC9H_004447</name>
</gene>
<keyword evidence="3" id="KW-1185">Reference proteome</keyword>
<sequence length="212" mass="22973">MEGCKSYGLSTHVVAGQAARVVNENVWWTEYMWRLHAWASWKATTLTARASWQPALMYTYSLWAHCARGIPGRPRAGFLAAHTDVGVDSDSVGFLAARADEACVGGYTRHTCTSKHMTVTVGRLAARAWLGVTVVYYFYTVPLHDISTLEGPSILAHDTTVLVSRFLLAHTAQSALETPAGDDKTKGGLAPQRGVLGSSADDTAPTTNTRYL</sequence>
<evidence type="ECO:0000313" key="3">
    <source>
        <dbReference type="Proteomes" id="UP000623687"/>
    </source>
</evidence>
<protein>
    <submittedName>
        <fullName evidence="2">Uncharacterized protein</fullName>
    </submittedName>
</protein>
<dbReference type="GeneID" id="59374265"/>
<dbReference type="Proteomes" id="UP000623687">
    <property type="component" value="Unassembled WGS sequence"/>
</dbReference>
<dbReference type="RefSeq" id="XP_036635504.1">
    <property type="nucleotide sequence ID" value="XM_036774031.1"/>
</dbReference>
<evidence type="ECO:0000313" key="2">
    <source>
        <dbReference type="EMBL" id="KAF7437605.1"/>
    </source>
</evidence>
<accession>A0A8H7A087</accession>
<feature type="region of interest" description="Disordered" evidence="1">
    <location>
        <begin position="178"/>
        <end position="212"/>
    </location>
</feature>